<protein>
    <recommendedName>
        <fullName evidence="3">Conjugative transfer protein TraE</fullName>
    </recommendedName>
</protein>
<dbReference type="Pfam" id="PF05309">
    <property type="entry name" value="TraE"/>
    <property type="match status" value="1"/>
</dbReference>
<feature type="transmembrane region" description="Helical" evidence="1">
    <location>
        <begin position="20"/>
        <end position="39"/>
    </location>
</feature>
<dbReference type="AlphaFoldDB" id="A0AAT9G6U6"/>
<keyword evidence="1" id="KW-0472">Membrane</keyword>
<sequence>MNHLFKQQSIQSLVKYNQYLLIITLTLSVTTLISVVSLINREEKWLLIPAIESDRRMSVSSSIYHETYLKEWAEFVMRELFYTSPERVESQIANIKIISSSNLQLDKFFKEHLQFVKGSNVSSTFFLKTPKVVDSGVLITGTFHYWFGGSDKQIAEEKTYLLGYKRGVRGVLLLTSVEEQIR</sequence>
<evidence type="ECO:0000256" key="1">
    <source>
        <dbReference type="SAM" id="Phobius"/>
    </source>
</evidence>
<accession>A0AAT9G6U6</accession>
<evidence type="ECO:0008006" key="3">
    <source>
        <dbReference type="Google" id="ProtNLM"/>
    </source>
</evidence>
<dbReference type="EMBL" id="AP029170">
    <property type="protein sequence ID" value="BFD45508.1"/>
    <property type="molecule type" value="Genomic_DNA"/>
</dbReference>
<name>A0AAT9G6U6_9RICK</name>
<organism evidence="2">
    <name type="scientific">Candidatus Tisiphia endosymbiont of Sergentomyia squamirostris</name>
    <dbReference type="NCBI Taxonomy" id="3113639"/>
    <lineage>
        <taxon>Bacteria</taxon>
        <taxon>Pseudomonadati</taxon>
        <taxon>Pseudomonadota</taxon>
        <taxon>Alphaproteobacteria</taxon>
        <taxon>Rickettsiales</taxon>
        <taxon>Rickettsiaceae</taxon>
        <taxon>Rickettsieae</taxon>
        <taxon>Candidatus Tisiphia</taxon>
    </lineage>
</organism>
<keyword evidence="1" id="KW-1133">Transmembrane helix</keyword>
<evidence type="ECO:0000313" key="2">
    <source>
        <dbReference type="EMBL" id="BFD45508.1"/>
    </source>
</evidence>
<keyword evidence="1" id="KW-0812">Transmembrane</keyword>
<dbReference type="InterPro" id="IPR007973">
    <property type="entry name" value="Pilus_assembly_TraE"/>
</dbReference>
<proteinExistence type="predicted"/>
<reference evidence="2" key="1">
    <citation type="submission" date="2024-01" db="EMBL/GenBank/DDBJ databases">
        <title>Sequencing the genomes of a sandfly, Sergentomyia squamirostris, and its two endosymbionts.</title>
        <authorList>
            <person name="Itokawa K."/>
            <person name="Sanjoba C."/>
        </authorList>
    </citation>
    <scope>NUCLEOTIDE SEQUENCE</scope>
    <source>
        <strain evidence="2">RiSSQ</strain>
    </source>
</reference>
<gene>
    <name evidence="2" type="ORF">DMENIID0002_01540</name>
</gene>